<reference evidence="2 3" key="1">
    <citation type="journal article" date="2019" name="Sci. Rep.">
        <title>Orb-weaving spider Araneus ventricosus genome elucidates the spidroin gene catalogue.</title>
        <authorList>
            <person name="Kono N."/>
            <person name="Nakamura H."/>
            <person name="Ohtoshi R."/>
            <person name="Moran D.A.P."/>
            <person name="Shinohara A."/>
            <person name="Yoshida Y."/>
            <person name="Fujiwara M."/>
            <person name="Mori M."/>
            <person name="Tomita M."/>
            <person name="Arakawa K."/>
        </authorList>
    </citation>
    <scope>NUCLEOTIDE SEQUENCE [LARGE SCALE GENOMIC DNA]</scope>
</reference>
<name>A0A4Y2SN74_ARAVE</name>
<comment type="caution">
    <text evidence="2">The sequence shown here is derived from an EMBL/GenBank/DDBJ whole genome shotgun (WGS) entry which is preliminary data.</text>
</comment>
<proteinExistence type="predicted"/>
<dbReference type="Proteomes" id="UP000499080">
    <property type="component" value="Unassembled WGS sequence"/>
</dbReference>
<dbReference type="AlphaFoldDB" id="A0A4Y2SN74"/>
<organism evidence="2 3">
    <name type="scientific">Araneus ventricosus</name>
    <name type="common">Orbweaver spider</name>
    <name type="synonym">Epeira ventricosa</name>
    <dbReference type="NCBI Taxonomy" id="182803"/>
    <lineage>
        <taxon>Eukaryota</taxon>
        <taxon>Metazoa</taxon>
        <taxon>Ecdysozoa</taxon>
        <taxon>Arthropoda</taxon>
        <taxon>Chelicerata</taxon>
        <taxon>Arachnida</taxon>
        <taxon>Araneae</taxon>
        <taxon>Araneomorphae</taxon>
        <taxon>Entelegynae</taxon>
        <taxon>Araneoidea</taxon>
        <taxon>Araneidae</taxon>
        <taxon>Araneus</taxon>
    </lineage>
</organism>
<keyword evidence="3" id="KW-1185">Reference proteome</keyword>
<feature type="compositionally biased region" description="Basic and acidic residues" evidence="1">
    <location>
        <begin position="1"/>
        <end position="16"/>
    </location>
</feature>
<gene>
    <name evidence="2" type="ORF">AVEN_219875_1</name>
</gene>
<feature type="compositionally biased region" description="Polar residues" evidence="1">
    <location>
        <begin position="75"/>
        <end position="87"/>
    </location>
</feature>
<feature type="region of interest" description="Disordered" evidence="1">
    <location>
        <begin position="68"/>
        <end position="87"/>
    </location>
</feature>
<evidence type="ECO:0000256" key="1">
    <source>
        <dbReference type="SAM" id="MobiDB-lite"/>
    </source>
</evidence>
<feature type="region of interest" description="Disordered" evidence="1">
    <location>
        <begin position="1"/>
        <end position="46"/>
    </location>
</feature>
<accession>A0A4Y2SN74</accession>
<evidence type="ECO:0000313" key="3">
    <source>
        <dbReference type="Proteomes" id="UP000499080"/>
    </source>
</evidence>
<evidence type="ECO:0000313" key="2">
    <source>
        <dbReference type="EMBL" id="GBN88545.1"/>
    </source>
</evidence>
<protein>
    <submittedName>
        <fullName evidence="2">Uncharacterized protein</fullName>
    </submittedName>
</protein>
<sequence>MNEKKSLSASRKEKQPGPRWHCGKVSASGLRVPGSKPDSPEDPPRMQAYCSLNHAQWAKQPPDGVVRKIGVGVPSQASSSTSDRGSK</sequence>
<dbReference type="EMBL" id="BGPR01022334">
    <property type="protein sequence ID" value="GBN88545.1"/>
    <property type="molecule type" value="Genomic_DNA"/>
</dbReference>